<protein>
    <submittedName>
        <fullName evidence="1">Uncharacterized protein</fullName>
    </submittedName>
</protein>
<proteinExistence type="predicted"/>
<dbReference type="EMBL" id="LNQM01000005">
    <property type="protein sequence ID" value="KSU75418.1"/>
    <property type="molecule type" value="Genomic_DNA"/>
</dbReference>
<dbReference type="AlphaFoldDB" id="A0A0V8IL16"/>
<name>A0A0V8IL16_9MICC</name>
<comment type="caution">
    <text evidence="1">The sequence shown here is derived from an EMBL/GenBank/DDBJ whole genome shotgun (WGS) entry which is preliminary data.</text>
</comment>
<reference evidence="1 2" key="1">
    <citation type="journal article" date="2014" name="Arch. Microbiol.">
        <title>Arthrobacter enclensis sp. nov., isolated from sediment sample.</title>
        <authorList>
            <person name="Dastager S.G."/>
            <person name="Liu Q."/>
            <person name="Tang S.K."/>
            <person name="Krishnamurthi S."/>
            <person name="Lee J.C."/>
            <person name="Li W.J."/>
        </authorList>
    </citation>
    <scope>NUCLEOTIDE SEQUENCE [LARGE SCALE GENOMIC DNA]</scope>
    <source>
        <strain evidence="1 2">NIO-1008</strain>
    </source>
</reference>
<sequence length="275" mass="30631">MASTIEILHPTYSSTVDDVEIRFQVRMTDPQILQLLEEGSARYSVKWSCSATIASGDLDPQVAGIYADSTGYVGWIDQLDIRNKVKIEVKIVAARAINGYRLERQHPDYGGSSFNLLPGDLLADGGDFEIEPGKLYDPLRPPVGSCFRFISDNTMKKGLQLRFDYDDQVLVIFPERVLAAFGLLKERPELQIGLVVLPALMETISFIKRNREADPTGQNEELSGKQWYDAITRLVEETSSFDASAFESAQKILGQPLDLALTTNLTETEAEDFDA</sequence>
<dbReference type="Proteomes" id="UP000053199">
    <property type="component" value="Unassembled WGS sequence"/>
</dbReference>
<keyword evidence="2" id="KW-1185">Reference proteome</keyword>
<accession>A0A0V8IL16</accession>
<dbReference type="STRING" id="993070.AS031_12665"/>
<gene>
    <name evidence="1" type="ORF">AS031_12665</name>
</gene>
<organism evidence="1 2">
    <name type="scientific">Pseudarthrobacter enclensis</name>
    <dbReference type="NCBI Taxonomy" id="993070"/>
    <lineage>
        <taxon>Bacteria</taxon>
        <taxon>Bacillati</taxon>
        <taxon>Actinomycetota</taxon>
        <taxon>Actinomycetes</taxon>
        <taxon>Micrococcales</taxon>
        <taxon>Micrococcaceae</taxon>
        <taxon>Pseudarthrobacter</taxon>
    </lineage>
</organism>
<evidence type="ECO:0000313" key="1">
    <source>
        <dbReference type="EMBL" id="KSU75418.1"/>
    </source>
</evidence>
<evidence type="ECO:0000313" key="2">
    <source>
        <dbReference type="Proteomes" id="UP000053199"/>
    </source>
</evidence>